<dbReference type="GO" id="GO:0016787">
    <property type="term" value="F:hydrolase activity"/>
    <property type="evidence" value="ECO:0007669"/>
    <property type="project" value="UniProtKB-KW"/>
</dbReference>
<dbReference type="RefSeq" id="WP_143939119.1">
    <property type="nucleotide sequence ID" value="NZ_VKKG01000006.1"/>
</dbReference>
<dbReference type="Proteomes" id="UP000317638">
    <property type="component" value="Unassembled WGS sequence"/>
</dbReference>
<evidence type="ECO:0000313" key="3">
    <source>
        <dbReference type="EMBL" id="TRY16976.1"/>
    </source>
</evidence>
<keyword evidence="1" id="KW-0472">Membrane</keyword>
<dbReference type="Gene3D" id="3.40.710.10">
    <property type="entry name" value="DD-peptidase/beta-lactamase superfamily"/>
    <property type="match status" value="1"/>
</dbReference>
<dbReference type="InterPro" id="IPR050789">
    <property type="entry name" value="Diverse_Enzym_Activities"/>
</dbReference>
<reference evidence="3 4" key="1">
    <citation type="submission" date="2019-07" db="EMBL/GenBank/DDBJ databases">
        <authorList>
            <person name="Zhou L.-Y."/>
        </authorList>
    </citation>
    <scope>NUCLEOTIDE SEQUENCE [LARGE SCALE GENOMIC DNA]</scope>
    <source>
        <strain evidence="3 4">YIM 101269</strain>
    </source>
</reference>
<dbReference type="PANTHER" id="PTHR43283:SF7">
    <property type="entry name" value="BETA-LACTAMASE-RELATED DOMAIN-CONTAINING PROTEIN"/>
    <property type="match status" value="1"/>
</dbReference>
<accession>A0A553JX07</accession>
<name>A0A553JX07_9ACTN</name>
<keyword evidence="3" id="KW-0378">Hydrolase</keyword>
<evidence type="ECO:0000313" key="4">
    <source>
        <dbReference type="Proteomes" id="UP000317638"/>
    </source>
</evidence>
<feature type="domain" description="Beta-lactamase-related" evidence="2">
    <location>
        <begin position="145"/>
        <end position="417"/>
    </location>
</feature>
<dbReference type="Pfam" id="PF00144">
    <property type="entry name" value="Beta-lactamase"/>
    <property type="match status" value="1"/>
</dbReference>
<dbReference type="InterPro" id="IPR012338">
    <property type="entry name" value="Beta-lactam/transpept-like"/>
</dbReference>
<keyword evidence="4" id="KW-1185">Reference proteome</keyword>
<evidence type="ECO:0000259" key="2">
    <source>
        <dbReference type="Pfam" id="PF00144"/>
    </source>
</evidence>
<gene>
    <name evidence="3" type="ORF">FOJ82_14045</name>
</gene>
<dbReference type="AlphaFoldDB" id="A0A553JX07"/>
<comment type="caution">
    <text evidence="3">The sequence shown here is derived from an EMBL/GenBank/DDBJ whole genome shotgun (WGS) entry which is preliminary data.</text>
</comment>
<sequence length="443" mass="47426">MVERRRGHLWWKVLLALLLVVVMAAVAGYWYMRPLLLTGTGYAAHNACAVANISERTDPAEDLPPNPLVPYLRTSTGDGSVTASVLGFLAGQTAWYTEGFGCTLSEERPDLPAAAAVTDTNPLVVASEPTDPPAGVEDAVDAAFADGLGTRGVVVVADGELVAERYADGFSAATPQLGWSMSKSVTNLLVGRLVQIAGFDIHATDLRPEWAGDERSQITADHLMRMTSGLAWDETYDLGTPITEMLYIADDMGEFVAAQELEFPVGEVLEYSTGSTNLLCSVALDAVDGDADLPRELVLEPLGLPHAQWEPDAAGVPVCGSYLWATPREWAALGQFALADGVVDGERLLPEGWMAEATTATGEFPDVDPYGASWWLNEGTDGSLRFPDLPADAYWMSGHDGQWVFVIPSQETVVVRMGFSPNRGIDELGVPDLVAGVLEALQD</sequence>
<dbReference type="InterPro" id="IPR001466">
    <property type="entry name" value="Beta-lactam-related"/>
</dbReference>
<dbReference type="OrthoDB" id="9773047at2"/>
<keyword evidence="1" id="KW-1133">Transmembrane helix</keyword>
<evidence type="ECO:0000256" key="1">
    <source>
        <dbReference type="SAM" id="Phobius"/>
    </source>
</evidence>
<dbReference type="EMBL" id="VKKG01000006">
    <property type="protein sequence ID" value="TRY16976.1"/>
    <property type="molecule type" value="Genomic_DNA"/>
</dbReference>
<keyword evidence="1" id="KW-0812">Transmembrane</keyword>
<dbReference type="PANTHER" id="PTHR43283">
    <property type="entry name" value="BETA-LACTAMASE-RELATED"/>
    <property type="match status" value="1"/>
</dbReference>
<organism evidence="3 4">
    <name type="scientific">Tessaracoccus rhinocerotis</name>
    <dbReference type="NCBI Taxonomy" id="1689449"/>
    <lineage>
        <taxon>Bacteria</taxon>
        <taxon>Bacillati</taxon>
        <taxon>Actinomycetota</taxon>
        <taxon>Actinomycetes</taxon>
        <taxon>Propionibacteriales</taxon>
        <taxon>Propionibacteriaceae</taxon>
        <taxon>Tessaracoccus</taxon>
    </lineage>
</organism>
<protein>
    <submittedName>
        <fullName evidence="3">Serine hydrolase</fullName>
    </submittedName>
</protein>
<dbReference type="SUPFAM" id="SSF56601">
    <property type="entry name" value="beta-lactamase/transpeptidase-like"/>
    <property type="match status" value="1"/>
</dbReference>
<proteinExistence type="predicted"/>
<feature type="transmembrane region" description="Helical" evidence="1">
    <location>
        <begin position="9"/>
        <end position="32"/>
    </location>
</feature>